<evidence type="ECO:0000256" key="1">
    <source>
        <dbReference type="SAM" id="MobiDB-lite"/>
    </source>
</evidence>
<gene>
    <name evidence="2" type="ORF">CCACVL1_18199</name>
</gene>
<dbReference type="Proteomes" id="UP000188268">
    <property type="component" value="Unassembled WGS sequence"/>
</dbReference>
<feature type="region of interest" description="Disordered" evidence="1">
    <location>
        <begin position="1"/>
        <end position="20"/>
    </location>
</feature>
<name>A0A1R3HMC3_COCAP</name>
<accession>A0A1R3HMC3</accession>
<dbReference type="AlphaFoldDB" id="A0A1R3HMC3"/>
<organism evidence="2 3">
    <name type="scientific">Corchorus capsularis</name>
    <name type="common">Jute</name>
    <dbReference type="NCBI Taxonomy" id="210143"/>
    <lineage>
        <taxon>Eukaryota</taxon>
        <taxon>Viridiplantae</taxon>
        <taxon>Streptophyta</taxon>
        <taxon>Embryophyta</taxon>
        <taxon>Tracheophyta</taxon>
        <taxon>Spermatophyta</taxon>
        <taxon>Magnoliopsida</taxon>
        <taxon>eudicotyledons</taxon>
        <taxon>Gunneridae</taxon>
        <taxon>Pentapetalae</taxon>
        <taxon>rosids</taxon>
        <taxon>malvids</taxon>
        <taxon>Malvales</taxon>
        <taxon>Malvaceae</taxon>
        <taxon>Grewioideae</taxon>
        <taxon>Apeibeae</taxon>
        <taxon>Corchorus</taxon>
    </lineage>
</organism>
<sequence length="109" mass="12033">MGQGMAAIAGQSSPDVAGSCPNLRACRSGKECTRSREIRRGGGRNVSNFDEIITTLKIFVLHAGWLENHELTMDSLLYPMEPKFLRNQGYAKKLNKKDGWEVDGAFCSP</sequence>
<dbReference type="Gramene" id="OMO71495">
    <property type="protein sequence ID" value="OMO71495"/>
    <property type="gene ID" value="CCACVL1_18199"/>
</dbReference>
<evidence type="ECO:0000313" key="3">
    <source>
        <dbReference type="Proteomes" id="UP000188268"/>
    </source>
</evidence>
<reference evidence="2 3" key="1">
    <citation type="submission" date="2013-09" db="EMBL/GenBank/DDBJ databases">
        <title>Corchorus capsularis genome sequencing.</title>
        <authorList>
            <person name="Alam M."/>
            <person name="Haque M.S."/>
            <person name="Islam M.S."/>
            <person name="Emdad E.M."/>
            <person name="Islam M.M."/>
            <person name="Ahmed B."/>
            <person name="Halim A."/>
            <person name="Hossen Q.M.M."/>
            <person name="Hossain M.Z."/>
            <person name="Ahmed R."/>
            <person name="Khan M.M."/>
            <person name="Islam R."/>
            <person name="Rashid M.M."/>
            <person name="Khan S.A."/>
            <person name="Rahman M.S."/>
            <person name="Alam M."/>
        </authorList>
    </citation>
    <scope>NUCLEOTIDE SEQUENCE [LARGE SCALE GENOMIC DNA]</scope>
    <source>
        <strain evidence="3">cv. CVL-1</strain>
        <tissue evidence="2">Whole seedling</tissue>
    </source>
</reference>
<proteinExistence type="predicted"/>
<dbReference type="EMBL" id="AWWV01011593">
    <property type="protein sequence ID" value="OMO71495.1"/>
    <property type="molecule type" value="Genomic_DNA"/>
</dbReference>
<dbReference type="OrthoDB" id="10521474at2759"/>
<protein>
    <submittedName>
        <fullName evidence="2">Uncharacterized protein</fullName>
    </submittedName>
</protein>
<evidence type="ECO:0000313" key="2">
    <source>
        <dbReference type="EMBL" id="OMO71495.1"/>
    </source>
</evidence>
<comment type="caution">
    <text evidence="2">The sequence shown here is derived from an EMBL/GenBank/DDBJ whole genome shotgun (WGS) entry which is preliminary data.</text>
</comment>
<keyword evidence="3" id="KW-1185">Reference proteome</keyword>